<evidence type="ECO:0000259" key="1">
    <source>
        <dbReference type="SMART" id="SM00954"/>
    </source>
</evidence>
<dbReference type="Gene3D" id="3.30.460.10">
    <property type="entry name" value="Beta Polymerase, domain 2"/>
    <property type="match status" value="1"/>
</dbReference>
<proteinExistence type="predicted"/>
<dbReference type="Proteomes" id="UP001236748">
    <property type="component" value="Chromosome"/>
</dbReference>
<dbReference type="SUPFAM" id="SSF81301">
    <property type="entry name" value="Nucleotidyltransferase"/>
    <property type="match status" value="1"/>
</dbReference>
<organism evidence="2 3">
    <name type="scientific">Pseudomonas lurida</name>
    <dbReference type="NCBI Taxonomy" id="244566"/>
    <lineage>
        <taxon>Bacteria</taxon>
        <taxon>Pseudomonadati</taxon>
        <taxon>Pseudomonadota</taxon>
        <taxon>Gammaproteobacteria</taxon>
        <taxon>Pseudomonadales</taxon>
        <taxon>Pseudomonadaceae</taxon>
        <taxon>Pseudomonas</taxon>
    </lineage>
</organism>
<sequence length="323" mass="36424">MSAESFVEYLEINRSPLEAWGRFIASRVQSSLIESGHSPALIKIPVLPRVKDTASAVGKIGRKGYDNPIAQMTDLVGIRFVVLLTEDIQTLCSIISSEPSWKAEVSKDFLLEIENNTKIFDYQSKHYEIRPLEEFVADDIKISKDLCCEVQIRTLLQHAYAEMVHDNIYKPKGVVTTSAERHVARSMALIETTDDLFSRTIKLLADANAPRTEFSKDLDSMFREHVGGQYIAPDIKTSLLVIDAFGDVLESGLSREINELLKSKKYIPRKIKERASVKGLFSNSVILFVYWLALNTDSVTLKARWPLPGDWRSLNLVISDVNC</sequence>
<evidence type="ECO:0000313" key="3">
    <source>
        <dbReference type="Proteomes" id="UP001236748"/>
    </source>
</evidence>
<reference evidence="2 3" key="1">
    <citation type="submission" date="2023-02" db="EMBL/GenBank/DDBJ databases">
        <title>Evolution of Hrp T3SS in non-pathogenic Pseudomonas fluorescens.</title>
        <authorList>
            <person name="Liao K."/>
            <person name="Wei H."/>
            <person name="Gu Y."/>
        </authorList>
    </citation>
    <scope>NUCLEOTIDE SEQUENCE [LARGE SCALE GENOMIC DNA]</scope>
    <source>
        <strain evidence="2 3">FP2043</strain>
    </source>
</reference>
<evidence type="ECO:0000313" key="2">
    <source>
        <dbReference type="EMBL" id="WLH07246.1"/>
    </source>
</evidence>
<dbReference type="RefSeq" id="WP_305389094.1">
    <property type="nucleotide sequence ID" value="NZ_CP117450.1"/>
</dbReference>
<gene>
    <name evidence="2" type="ORF">PSH67_00885</name>
</gene>
<dbReference type="PANTHER" id="PTHR41773">
    <property type="entry name" value="GTP PYROPHOSPHATASE-RELATED"/>
    <property type="match status" value="1"/>
</dbReference>
<keyword evidence="3" id="KW-1185">Reference proteome</keyword>
<dbReference type="CDD" id="cd05399">
    <property type="entry name" value="NT_Rel-Spo_like"/>
    <property type="match status" value="1"/>
</dbReference>
<name>A0ABY9FVA1_9PSED</name>
<dbReference type="PANTHER" id="PTHR41773:SF1">
    <property type="entry name" value="RELA_SPOT DOMAIN-CONTAINING PROTEIN"/>
    <property type="match status" value="1"/>
</dbReference>
<feature type="domain" description="RelA/SpoT" evidence="1">
    <location>
        <begin position="48"/>
        <end position="175"/>
    </location>
</feature>
<dbReference type="InterPro" id="IPR043519">
    <property type="entry name" value="NT_sf"/>
</dbReference>
<dbReference type="Pfam" id="PF04607">
    <property type="entry name" value="RelA_SpoT"/>
    <property type="match status" value="1"/>
</dbReference>
<dbReference type="InterPro" id="IPR007685">
    <property type="entry name" value="RelA_SpoT"/>
</dbReference>
<protein>
    <submittedName>
        <fullName evidence="2">RelA/SpoT domain-containing protein</fullName>
    </submittedName>
</protein>
<dbReference type="SMART" id="SM00954">
    <property type="entry name" value="RelA_SpoT"/>
    <property type="match status" value="1"/>
</dbReference>
<accession>A0ABY9FVA1</accession>
<dbReference type="EMBL" id="CP117450">
    <property type="protein sequence ID" value="WLH07246.1"/>
    <property type="molecule type" value="Genomic_DNA"/>
</dbReference>